<sequence>MFSQQEVGPSTIAKGNYKGKTKPFKDYPTVNQSKAKETVKELTVIFNNLRANEKVNQNALPIGPDPKRQQAFGINSNNNLGVNFEGTDRNESGGFLPPDPSGAVGPNHYVHGVNVAIKIFDKSGNVLAGPTSLSDFLGSGNNDGDPIIMYDHLADRFFVSQFRVADNALIVAISETPDPTGAYNMYEFPLDAFPDYPHYAIWPDGYYLTANKGIGNTTYVLDREAMIAGDPDAQIIGFDLPGIERNPNTVFSPEPANLVGGDFPVDVPGYIVYFQDDGWSNSITQDELKIWEIEIDFANPSNSTISQPLDIPVTPFDSVFAPFGTGDVEQPGTSQKIDMIGGVISYAANYRSFADHNSWLITFNVDVDGNDTAGIRWIELRNSDTEGWSVYQEGTYAPNDGHSRFMGSGCIDALGNIGLAFNIASATLEPGIRFTGRSVNDPLGEMTLAEAIIIDGAGVQTISNRFGDYSHLTMDPDERTFWHTAEYFTDDNLWATRIASFSLITDLADDVGVSAILSPSDGLLTNAETVEVSIRNYGTDPQQNIPIELRVDGVLIATETFAGTVNPNESVNYTFTATVDLSNQGQTYTIQANTVLTGDGIVQNDDTSKEVRSLLARDVGIVDITAPSTGTGLGLEDVIVDITNFGGETATNIEVQYILDGGTPVVETFAGPIAPLETASYTFTTQADLSTINVTYVIDAKTNFSGDQVASNDSFSKSVSHTVCIPTAGGCNVDGIKQFILNTINADDGGSGCNTEGGLDVTGYSDRTNLSTVLSNVDGDNEYILQAQHNWIDGAGVEALSVWIDFNDNFIFEPSEQLIAGEFFQSFGVLEDFNLVIPVGANPGSHILRAKAMDTSAAGDVNDPCGDFAFGEVHDYTVEIDQTLSVDEREFNDAQLTVLTKPDNKFEISLVPQNTLDTEIYIGVFNMLGQQLKTASLSRIGNEYRINVDMAQATTGLYFFRIGDGSNRFVKTVKVAVQ</sequence>
<gene>
    <name evidence="3" type="ORF">GCM10009430_28850</name>
</gene>
<dbReference type="EMBL" id="BAAAGE010000003">
    <property type="protein sequence ID" value="GAA0724452.1"/>
    <property type="molecule type" value="Genomic_DNA"/>
</dbReference>
<evidence type="ECO:0000313" key="3">
    <source>
        <dbReference type="EMBL" id="GAA0724452.1"/>
    </source>
</evidence>
<name>A0ABP3U567_9FLAO</name>
<feature type="domain" description="GEVED" evidence="2">
    <location>
        <begin position="800"/>
        <end position="878"/>
    </location>
</feature>
<dbReference type="InterPro" id="IPR013783">
    <property type="entry name" value="Ig-like_fold"/>
</dbReference>
<dbReference type="Proteomes" id="UP001501758">
    <property type="component" value="Unassembled WGS sequence"/>
</dbReference>
<organism evidence="3 4">
    <name type="scientific">Aquimarina litoralis</name>
    <dbReference type="NCBI Taxonomy" id="584605"/>
    <lineage>
        <taxon>Bacteria</taxon>
        <taxon>Pseudomonadati</taxon>
        <taxon>Bacteroidota</taxon>
        <taxon>Flavobacteriia</taxon>
        <taxon>Flavobacteriales</taxon>
        <taxon>Flavobacteriaceae</taxon>
        <taxon>Aquimarina</taxon>
    </lineage>
</organism>
<evidence type="ECO:0000256" key="1">
    <source>
        <dbReference type="SAM" id="MobiDB-lite"/>
    </source>
</evidence>
<dbReference type="Pfam" id="PF20009">
    <property type="entry name" value="GEVED"/>
    <property type="match status" value="1"/>
</dbReference>
<feature type="region of interest" description="Disordered" evidence="1">
    <location>
        <begin position="1"/>
        <end position="25"/>
    </location>
</feature>
<proteinExistence type="predicted"/>
<comment type="caution">
    <text evidence="3">The sequence shown here is derived from an EMBL/GenBank/DDBJ whole genome shotgun (WGS) entry which is preliminary data.</text>
</comment>
<reference evidence="4" key="1">
    <citation type="journal article" date="2019" name="Int. J. Syst. Evol. Microbiol.">
        <title>The Global Catalogue of Microorganisms (GCM) 10K type strain sequencing project: providing services to taxonomists for standard genome sequencing and annotation.</title>
        <authorList>
            <consortium name="The Broad Institute Genomics Platform"/>
            <consortium name="The Broad Institute Genome Sequencing Center for Infectious Disease"/>
            <person name="Wu L."/>
            <person name="Ma J."/>
        </authorList>
    </citation>
    <scope>NUCLEOTIDE SEQUENCE [LARGE SCALE GENOMIC DNA]</scope>
    <source>
        <strain evidence="4">JCM 15974</strain>
    </source>
</reference>
<evidence type="ECO:0000259" key="2">
    <source>
        <dbReference type="Pfam" id="PF20009"/>
    </source>
</evidence>
<protein>
    <recommendedName>
        <fullName evidence="2">GEVED domain-containing protein</fullName>
    </recommendedName>
</protein>
<dbReference type="Gene3D" id="2.60.40.10">
    <property type="entry name" value="Immunoglobulins"/>
    <property type="match status" value="1"/>
</dbReference>
<accession>A0ABP3U567</accession>
<keyword evidence="4" id="KW-1185">Reference proteome</keyword>
<evidence type="ECO:0000313" key="4">
    <source>
        <dbReference type="Proteomes" id="UP001501758"/>
    </source>
</evidence>
<dbReference type="InterPro" id="IPR045474">
    <property type="entry name" value="GEVED"/>
</dbReference>